<dbReference type="InterPro" id="IPR020472">
    <property type="entry name" value="WD40_PAC1"/>
</dbReference>
<dbReference type="PRINTS" id="PR00364">
    <property type="entry name" value="DISEASERSIST"/>
</dbReference>
<feature type="repeat" description="WD" evidence="3">
    <location>
        <begin position="1002"/>
        <end position="1043"/>
    </location>
</feature>
<dbReference type="PRINTS" id="PR00320">
    <property type="entry name" value="GPROTEINBRPT"/>
</dbReference>
<feature type="repeat" description="WD" evidence="3">
    <location>
        <begin position="1094"/>
        <end position="1135"/>
    </location>
</feature>
<protein>
    <submittedName>
        <fullName evidence="6">NACHT domain-containing protein</fullName>
    </submittedName>
</protein>
<dbReference type="InterPro" id="IPR001646">
    <property type="entry name" value="5peptide_repeat"/>
</dbReference>
<dbReference type="InterPro" id="IPR001680">
    <property type="entry name" value="WD40_rpt"/>
</dbReference>
<dbReference type="PROSITE" id="PS50082">
    <property type="entry name" value="WD_REPEATS_2"/>
    <property type="match status" value="14"/>
</dbReference>
<feature type="repeat" description="WD" evidence="3">
    <location>
        <begin position="752"/>
        <end position="793"/>
    </location>
</feature>
<dbReference type="PANTHER" id="PTHR19846">
    <property type="entry name" value="WD40 REPEAT PROTEIN"/>
    <property type="match status" value="1"/>
</dbReference>
<dbReference type="InterPro" id="IPR015943">
    <property type="entry name" value="WD40/YVTN_repeat-like_dom_sf"/>
</dbReference>
<dbReference type="Pfam" id="PF26355">
    <property type="entry name" value="HTH_VMAP-M9"/>
    <property type="match status" value="1"/>
</dbReference>
<feature type="repeat" description="WD" evidence="3">
    <location>
        <begin position="920"/>
        <end position="959"/>
    </location>
</feature>
<evidence type="ECO:0000256" key="1">
    <source>
        <dbReference type="ARBA" id="ARBA00022574"/>
    </source>
</evidence>
<dbReference type="InterPro" id="IPR002182">
    <property type="entry name" value="NB-ARC"/>
</dbReference>
<evidence type="ECO:0000256" key="3">
    <source>
        <dbReference type="PROSITE-ProRule" id="PRU00221"/>
    </source>
</evidence>
<keyword evidence="1 3" id="KW-0853">WD repeat</keyword>
<dbReference type="SMART" id="SM00320">
    <property type="entry name" value="WD40"/>
    <property type="match status" value="14"/>
</dbReference>
<organism evidence="6 7">
    <name type="scientific">Nostoc punctiforme FACHB-252</name>
    <dbReference type="NCBI Taxonomy" id="1357509"/>
    <lineage>
        <taxon>Bacteria</taxon>
        <taxon>Bacillati</taxon>
        <taxon>Cyanobacteriota</taxon>
        <taxon>Cyanophyceae</taxon>
        <taxon>Nostocales</taxon>
        <taxon>Nostocaceae</taxon>
        <taxon>Nostoc</taxon>
    </lineage>
</organism>
<dbReference type="InterPro" id="IPR019775">
    <property type="entry name" value="WD40_repeat_CS"/>
</dbReference>
<feature type="repeat" description="WD" evidence="3">
    <location>
        <begin position="794"/>
        <end position="835"/>
    </location>
</feature>
<dbReference type="Pfam" id="PF00400">
    <property type="entry name" value="WD40"/>
    <property type="match status" value="9"/>
</dbReference>
<proteinExistence type="predicted"/>
<dbReference type="SUPFAM" id="SSF141571">
    <property type="entry name" value="Pentapeptide repeat-like"/>
    <property type="match status" value="1"/>
</dbReference>
<dbReference type="PROSITE" id="PS50294">
    <property type="entry name" value="WD_REPEATS_REGION"/>
    <property type="match status" value="13"/>
</dbReference>
<evidence type="ECO:0000259" key="5">
    <source>
        <dbReference type="Pfam" id="PF26355"/>
    </source>
</evidence>
<dbReference type="SUPFAM" id="SSF52540">
    <property type="entry name" value="P-loop containing nucleoside triphosphate hydrolases"/>
    <property type="match status" value="1"/>
</dbReference>
<dbReference type="Proteomes" id="UP000606396">
    <property type="component" value="Unassembled WGS sequence"/>
</dbReference>
<keyword evidence="2" id="KW-0677">Repeat</keyword>
<dbReference type="RefSeq" id="WP_190952702.1">
    <property type="nucleotide sequence ID" value="NZ_JACJTC010000044.1"/>
</dbReference>
<feature type="repeat" description="WD" evidence="3">
    <location>
        <begin position="668"/>
        <end position="709"/>
    </location>
</feature>
<dbReference type="SUPFAM" id="SSF50978">
    <property type="entry name" value="WD40 repeat-like"/>
    <property type="match status" value="3"/>
</dbReference>
<dbReference type="CDD" id="cd00200">
    <property type="entry name" value="WD40"/>
    <property type="match status" value="2"/>
</dbReference>
<dbReference type="Gene3D" id="2.130.10.10">
    <property type="entry name" value="YVTN repeat-like/Quinoprotein amine dehydrogenase"/>
    <property type="match status" value="7"/>
</dbReference>
<feature type="repeat" description="WD" evidence="3">
    <location>
        <begin position="878"/>
        <end position="919"/>
    </location>
</feature>
<feature type="repeat" description="WD" evidence="3">
    <location>
        <begin position="584"/>
        <end position="625"/>
    </location>
</feature>
<sequence>MTSNEVSITLEEALVIIDTVLASNGLNNLQELVFKQTWNGLSYADISDSTGYDAEYIKHVGFQLWRTLGEAFGEKINKSNFRSVLRRYWRNNQSQENRERSDTEQLTLTHRETYELQHQCNQDWGDAVDVSAFYGRDSDRQILFEWLVRDRCRLITLQGMGGIGKTSLAVKVAEENRNAFEYIFWRSLRNAPPIQNILSDLIKFLSNQQETNLPDTDEAQLTLLMKYLSSSRCLVILDNVETILVSGANAGNYREGYANYGQLFRYIAEISHQSCLLLTSREKPKSLALKEGKNLPVRSLQLRGLSELEIHEILTDKGFYASPEQEQLLTSLYSGNPLALKIVANTTQELFAGDISQLLDCNISVFGDIWELLDQQCERLSSLEKQVMYWLAINREAVSIVELRNDIVPPISTRELIEVLESLKVRSLVEVSRHAANQSITFTQQPVVMEYMTEILITSGYHEIATGTISIFNSYALMKATAKDYIRDSQVCLVIKPLVDKLLTHFGNPNRLENYIYQIIANLRNHSPNQPGYAGGNLLNLLCHIKANLRNADFSNLSVWQAYLKNIYFNDINFQNTDLSKSVFTETFGSILTVAFSPDGKILATGGVAGEVQLWQVADGKLLSRWNAHKRWILSLAFSPNGQMLATGSDDKSVKLWDANTGICLKTFQEHTSWVFDVAFSPDSQTLASVGDEYTVKLWDVCNGQLLKTFTGHSTQPHSIAFSSDGQMLASSANDSTIRLWNVHTGELLKTFKGRSNFVQAIAFSPNGKTFASVGDDFIIELWNLRTGELLNILQGHLSFVQSIKFSPDGKILASGSHDKTVKLWDVAAGICKKTLQGHTSQVWSIAFNPDGEMIVSSSEDHTVKLWDTTTGQCVRTLKGYTNAFRLIAFSPDGKTLVSGSGDSQVRLWNVETGVCLKTMPGHTSLVVSVAFSPNGKTLASGSTAVKLWDHSTGECLKTLHGHNNWVWSVNFSPDSKTLLTSSGDRTLKLWDVQTGECLKTLHGHTNWIWFSVFSPDGQILASASGDYTAKIWDANTGVCLITLKGHGNGVFSVAFSPDGKLVATASEDRTIKLWDLIRDNSDDLPSGKCIKTLEGHTSGVYFVTFSSDGSLLATASDDQTVRIWDVNTGECLKMFTGHTNRVWSVKFSPDGEMLASASHDETIKLWNVRTGECCKTLQAPRPYEGMNITGVRGLTDAQKASLRVLGAVEFE</sequence>
<dbReference type="Pfam" id="PF00805">
    <property type="entry name" value="Pentapeptide"/>
    <property type="match status" value="1"/>
</dbReference>
<dbReference type="InterPro" id="IPR036322">
    <property type="entry name" value="WD40_repeat_dom_sf"/>
</dbReference>
<feature type="repeat" description="WD" evidence="3">
    <location>
        <begin position="836"/>
        <end position="877"/>
    </location>
</feature>
<feature type="repeat" description="WD" evidence="3">
    <location>
        <begin position="960"/>
        <end position="1001"/>
    </location>
</feature>
<dbReference type="InterPro" id="IPR058651">
    <property type="entry name" value="HTH_VMAP-M9"/>
</dbReference>
<dbReference type="Pfam" id="PF25173">
    <property type="entry name" value="Beta-prop_WDR3_1st"/>
    <property type="match status" value="1"/>
</dbReference>
<gene>
    <name evidence="6" type="ORF">H6G94_34240</name>
</gene>
<evidence type="ECO:0000256" key="2">
    <source>
        <dbReference type="ARBA" id="ARBA00022737"/>
    </source>
</evidence>
<feature type="repeat" description="WD" evidence="3">
    <location>
        <begin position="1044"/>
        <end position="1077"/>
    </location>
</feature>
<dbReference type="PANTHER" id="PTHR19846:SF0">
    <property type="entry name" value="PRE-MRNA PROCESSING FACTOR 4"/>
    <property type="match status" value="1"/>
</dbReference>
<feature type="repeat" description="WD" evidence="3">
    <location>
        <begin position="1136"/>
        <end position="1177"/>
    </location>
</feature>
<feature type="domain" description="NB-ARC" evidence="4">
    <location>
        <begin position="143"/>
        <end position="240"/>
    </location>
</feature>
<accession>A0ABR8HKY1</accession>
<dbReference type="EMBL" id="JACJTC010000044">
    <property type="protein sequence ID" value="MBD2616247.1"/>
    <property type="molecule type" value="Genomic_DNA"/>
</dbReference>
<keyword evidence="7" id="KW-1185">Reference proteome</keyword>
<feature type="repeat" description="WD" evidence="3">
    <location>
        <begin position="626"/>
        <end position="667"/>
    </location>
</feature>
<evidence type="ECO:0000259" key="4">
    <source>
        <dbReference type="Pfam" id="PF00931"/>
    </source>
</evidence>
<feature type="domain" description="vWA-MoxR associated protein N-terminal HTH" evidence="5">
    <location>
        <begin position="9"/>
        <end position="88"/>
    </location>
</feature>
<dbReference type="PROSITE" id="PS00678">
    <property type="entry name" value="WD_REPEATS_1"/>
    <property type="match status" value="10"/>
</dbReference>
<name>A0ABR8HKY1_NOSPU</name>
<evidence type="ECO:0000313" key="6">
    <source>
        <dbReference type="EMBL" id="MBD2616247.1"/>
    </source>
</evidence>
<dbReference type="Pfam" id="PF00931">
    <property type="entry name" value="NB-ARC"/>
    <property type="match status" value="1"/>
</dbReference>
<comment type="caution">
    <text evidence="6">The sequence shown here is derived from an EMBL/GenBank/DDBJ whole genome shotgun (WGS) entry which is preliminary data.</text>
</comment>
<reference evidence="6 7" key="1">
    <citation type="journal article" date="2020" name="ISME J.">
        <title>Comparative genomics reveals insights into cyanobacterial evolution and habitat adaptation.</title>
        <authorList>
            <person name="Chen M.Y."/>
            <person name="Teng W.K."/>
            <person name="Zhao L."/>
            <person name="Hu C.X."/>
            <person name="Zhou Y.K."/>
            <person name="Han B.P."/>
            <person name="Song L.R."/>
            <person name="Shu W.S."/>
        </authorList>
    </citation>
    <scope>NUCLEOTIDE SEQUENCE [LARGE SCALE GENOMIC DNA]</scope>
    <source>
        <strain evidence="6 7">FACHB-252</strain>
    </source>
</reference>
<evidence type="ECO:0000313" key="7">
    <source>
        <dbReference type="Proteomes" id="UP000606396"/>
    </source>
</evidence>
<dbReference type="Gene3D" id="3.40.50.300">
    <property type="entry name" value="P-loop containing nucleotide triphosphate hydrolases"/>
    <property type="match status" value="1"/>
</dbReference>
<dbReference type="InterPro" id="IPR027417">
    <property type="entry name" value="P-loop_NTPase"/>
</dbReference>
<feature type="repeat" description="WD" evidence="3">
    <location>
        <begin position="710"/>
        <end position="751"/>
    </location>
</feature>